<proteinExistence type="predicted"/>
<protein>
    <submittedName>
        <fullName evidence="2">Uncharacterized protein</fullName>
    </submittedName>
</protein>
<reference evidence="2 3" key="1">
    <citation type="journal article" date="2017" name="Mol. Biol. Evol.">
        <title>The 4-celled Tetrabaena socialis nuclear genome reveals the essential components for genetic control of cell number at the origin of multicellularity in the volvocine lineage.</title>
        <authorList>
            <person name="Featherston J."/>
            <person name="Arakaki Y."/>
            <person name="Hanschen E.R."/>
            <person name="Ferris P.J."/>
            <person name="Michod R.E."/>
            <person name="Olson B.J.S.C."/>
            <person name="Nozaki H."/>
            <person name="Durand P.M."/>
        </authorList>
    </citation>
    <scope>NUCLEOTIDE SEQUENCE [LARGE SCALE GENOMIC DNA]</scope>
    <source>
        <strain evidence="2 3">NIES-571</strain>
    </source>
</reference>
<feature type="non-terminal residue" evidence="2">
    <location>
        <position position="1"/>
    </location>
</feature>
<keyword evidence="3" id="KW-1185">Reference proteome</keyword>
<feature type="compositionally biased region" description="Acidic residues" evidence="1">
    <location>
        <begin position="22"/>
        <end position="31"/>
    </location>
</feature>
<evidence type="ECO:0000313" key="3">
    <source>
        <dbReference type="Proteomes" id="UP000236333"/>
    </source>
</evidence>
<gene>
    <name evidence="2" type="ORF">TSOC_002274</name>
</gene>
<feature type="non-terminal residue" evidence="2">
    <location>
        <position position="134"/>
    </location>
</feature>
<dbReference type="AlphaFoldDB" id="A0A2J8AEM4"/>
<organism evidence="2 3">
    <name type="scientific">Tetrabaena socialis</name>
    <dbReference type="NCBI Taxonomy" id="47790"/>
    <lineage>
        <taxon>Eukaryota</taxon>
        <taxon>Viridiplantae</taxon>
        <taxon>Chlorophyta</taxon>
        <taxon>core chlorophytes</taxon>
        <taxon>Chlorophyceae</taxon>
        <taxon>CS clade</taxon>
        <taxon>Chlamydomonadales</taxon>
        <taxon>Tetrabaenaceae</taxon>
        <taxon>Tetrabaena</taxon>
    </lineage>
</organism>
<comment type="caution">
    <text evidence="2">The sequence shown here is derived from an EMBL/GenBank/DDBJ whole genome shotgun (WGS) entry which is preliminary data.</text>
</comment>
<evidence type="ECO:0000313" key="2">
    <source>
        <dbReference type="EMBL" id="PNH10946.1"/>
    </source>
</evidence>
<name>A0A2J8AEM4_9CHLO</name>
<dbReference type="OrthoDB" id="1924787at2759"/>
<sequence length="134" mass="14326">IEALIPAEVAAYQGRAYKPEGGEGEAEDDDQTTLRPGDAVFVPSYGSMCGNGRVVSVKGDQVVVKFETAGMFMSGGRRSSGRGVKMNQNQVQRVRESLPMGIQGWQVEGFEALVADMARLVGEETEVERAEAAA</sequence>
<dbReference type="EMBL" id="PGGS01000042">
    <property type="protein sequence ID" value="PNH10946.1"/>
    <property type="molecule type" value="Genomic_DNA"/>
</dbReference>
<accession>A0A2J8AEM4</accession>
<feature type="region of interest" description="Disordered" evidence="1">
    <location>
        <begin position="15"/>
        <end position="35"/>
    </location>
</feature>
<evidence type="ECO:0000256" key="1">
    <source>
        <dbReference type="SAM" id="MobiDB-lite"/>
    </source>
</evidence>
<dbReference type="Proteomes" id="UP000236333">
    <property type="component" value="Unassembled WGS sequence"/>
</dbReference>